<evidence type="ECO:0000313" key="2">
    <source>
        <dbReference type="Proteomes" id="UP000321058"/>
    </source>
</evidence>
<comment type="caution">
    <text evidence="1">The sequence shown here is derived from an EMBL/GenBank/DDBJ whole genome shotgun (WGS) entry which is preliminary data.</text>
</comment>
<dbReference type="EMBL" id="BKAJ01000013">
    <property type="protein sequence ID" value="GEP53632.1"/>
    <property type="molecule type" value="Genomic_DNA"/>
</dbReference>
<sequence length="234" mass="25376">MTFSIIARCPHTGRLGLGIATFSIGSGGRCEGIQAGVGICKTQAFTNRGNDPLAIELMAQGHTPAHVMKMLEQNDPDHAYRQIAIIDRDGNGIGHSGSGTRPWSGHHVGKGYVAFGNVLAGPQVLEGICAGFEKDPDTLLEFRILAALEGGRNSGGQVGADGHLTERSAAIRVVADPDYPDVDVRVDLHDDAIVELRRVLEEFKRYEVFYRDRGRDPSTAITQDEFVRRLEARA</sequence>
<evidence type="ECO:0000313" key="1">
    <source>
        <dbReference type="EMBL" id="GEP53632.1"/>
    </source>
</evidence>
<proteinExistence type="predicted"/>
<evidence type="ECO:0008006" key="3">
    <source>
        <dbReference type="Google" id="ProtNLM"/>
    </source>
</evidence>
<dbReference type="PANTHER" id="PTHR39328">
    <property type="entry name" value="BLL2871 PROTEIN"/>
    <property type="match status" value="1"/>
</dbReference>
<dbReference type="SUPFAM" id="SSF56235">
    <property type="entry name" value="N-terminal nucleophile aminohydrolases (Ntn hydrolases)"/>
    <property type="match status" value="1"/>
</dbReference>
<name>A0A512N3T1_9HYPH</name>
<reference evidence="1 2" key="1">
    <citation type="submission" date="2019-07" db="EMBL/GenBank/DDBJ databases">
        <title>Whole genome shotgun sequence of Reyranella soli NBRC 108950.</title>
        <authorList>
            <person name="Hosoyama A."/>
            <person name="Uohara A."/>
            <person name="Ohji S."/>
            <person name="Ichikawa N."/>
        </authorList>
    </citation>
    <scope>NUCLEOTIDE SEQUENCE [LARGE SCALE GENOMIC DNA]</scope>
    <source>
        <strain evidence="1 2">NBRC 108950</strain>
    </source>
</reference>
<dbReference type="Pfam" id="PF06267">
    <property type="entry name" value="DUF1028"/>
    <property type="match status" value="1"/>
</dbReference>
<dbReference type="InterPro" id="IPR029055">
    <property type="entry name" value="Ntn_hydrolases_N"/>
</dbReference>
<protein>
    <recommendedName>
        <fullName evidence="3">Pilus assembly protein</fullName>
    </recommendedName>
</protein>
<keyword evidence="2" id="KW-1185">Reference proteome</keyword>
<dbReference type="RefSeq" id="WP_170302831.1">
    <property type="nucleotide sequence ID" value="NZ_BKAJ01000013.1"/>
</dbReference>
<accession>A0A512N3T1</accession>
<gene>
    <name evidence="1" type="ORF">RSO01_07980</name>
</gene>
<dbReference type="PANTHER" id="PTHR39328:SF1">
    <property type="entry name" value="BLL2871 PROTEIN"/>
    <property type="match status" value="1"/>
</dbReference>
<dbReference type="Gene3D" id="3.60.20.10">
    <property type="entry name" value="Glutamine Phosphoribosylpyrophosphate, subunit 1, domain 1"/>
    <property type="match status" value="1"/>
</dbReference>
<organism evidence="1 2">
    <name type="scientific">Reyranella soli</name>
    <dbReference type="NCBI Taxonomy" id="1230389"/>
    <lineage>
        <taxon>Bacteria</taxon>
        <taxon>Pseudomonadati</taxon>
        <taxon>Pseudomonadota</taxon>
        <taxon>Alphaproteobacteria</taxon>
        <taxon>Hyphomicrobiales</taxon>
        <taxon>Reyranellaceae</taxon>
        <taxon>Reyranella</taxon>
    </lineage>
</organism>
<dbReference type="AlphaFoldDB" id="A0A512N3T1"/>
<dbReference type="InterPro" id="IPR010430">
    <property type="entry name" value="DUF1028"/>
</dbReference>
<dbReference type="Proteomes" id="UP000321058">
    <property type="component" value="Unassembled WGS sequence"/>
</dbReference>